<dbReference type="PROSITE" id="PS51482">
    <property type="entry name" value="DEGV"/>
    <property type="match status" value="1"/>
</dbReference>
<dbReference type="InterPro" id="IPR043168">
    <property type="entry name" value="DegV_C"/>
</dbReference>
<gene>
    <name evidence="2" type="ORF">H0B56_12345</name>
</gene>
<dbReference type="PANTHER" id="PTHR33434">
    <property type="entry name" value="DEGV DOMAIN-CONTAINING PROTEIN DR_1986-RELATED"/>
    <property type="match status" value="1"/>
</dbReference>
<accession>A0A838AAS5</accession>
<evidence type="ECO:0000256" key="1">
    <source>
        <dbReference type="ARBA" id="ARBA00023121"/>
    </source>
</evidence>
<protein>
    <submittedName>
        <fullName evidence="2">DegV family protein</fullName>
    </submittedName>
</protein>
<keyword evidence="3" id="KW-1185">Reference proteome</keyword>
<organism evidence="2 3">
    <name type="scientific">Haloechinothrix aidingensis</name>
    <dbReference type="NCBI Taxonomy" id="2752311"/>
    <lineage>
        <taxon>Bacteria</taxon>
        <taxon>Bacillati</taxon>
        <taxon>Actinomycetota</taxon>
        <taxon>Actinomycetes</taxon>
        <taxon>Pseudonocardiales</taxon>
        <taxon>Pseudonocardiaceae</taxon>
        <taxon>Haloechinothrix</taxon>
    </lineage>
</organism>
<dbReference type="InterPro" id="IPR003797">
    <property type="entry name" value="DegV"/>
</dbReference>
<dbReference type="GO" id="GO:0008289">
    <property type="term" value="F:lipid binding"/>
    <property type="evidence" value="ECO:0007669"/>
    <property type="project" value="UniProtKB-KW"/>
</dbReference>
<name>A0A838AAS5_9PSEU</name>
<keyword evidence="1" id="KW-0446">Lipid-binding</keyword>
<dbReference type="InterPro" id="IPR050270">
    <property type="entry name" value="DegV_domain_contain"/>
</dbReference>
<dbReference type="Gene3D" id="3.40.50.10170">
    <property type="match status" value="1"/>
</dbReference>
<dbReference type="Proteomes" id="UP000582974">
    <property type="component" value="Unassembled WGS sequence"/>
</dbReference>
<dbReference type="EMBL" id="JACCKD010000004">
    <property type="protein sequence ID" value="MBA0126333.1"/>
    <property type="molecule type" value="Genomic_DNA"/>
</dbReference>
<dbReference type="Pfam" id="PF02645">
    <property type="entry name" value="DegV"/>
    <property type="match status" value="1"/>
</dbReference>
<dbReference type="RefSeq" id="WP_180893171.1">
    <property type="nucleotide sequence ID" value="NZ_JACCKD010000004.1"/>
</dbReference>
<proteinExistence type="predicted"/>
<dbReference type="NCBIfam" id="TIGR00762">
    <property type="entry name" value="DegV"/>
    <property type="match status" value="1"/>
</dbReference>
<sequence length="283" mass="29666">MPVAVVTDSTAHLPAELAEHHAITVVPLYVLIDDASWLDGHDIGSAELVAALRRKSTVTTSMPTPEELARVYRQALDGGADAVVSVHISSELSGTWGAAVRAAGEVDPDRVRVVDARTTAMGLGFAAIAAAQASAAGEDAEGVEAAAVSTSDRSRTVFAVETLEYLRRGGRIGSAAAFFGTALAVKPLLHIEQGRIVPLEKVRTMGRAVSRLVDLAAQAAGAGRVELAVHHLARPERAEQVARQLRERLPNAERCVVTELGAVIGAHTGPGALGIVVQRHEDR</sequence>
<dbReference type="PANTHER" id="PTHR33434:SF2">
    <property type="entry name" value="FATTY ACID-BINDING PROTEIN TM_1468"/>
    <property type="match status" value="1"/>
</dbReference>
<evidence type="ECO:0000313" key="3">
    <source>
        <dbReference type="Proteomes" id="UP000582974"/>
    </source>
</evidence>
<reference evidence="2 3" key="1">
    <citation type="submission" date="2020-07" db="EMBL/GenBank/DDBJ databases">
        <title>Genome of Haloechinothrix sp.</title>
        <authorList>
            <person name="Tang S.-K."/>
            <person name="Yang L."/>
            <person name="Zhu W.-Y."/>
        </authorList>
    </citation>
    <scope>NUCLEOTIDE SEQUENCE [LARGE SCALE GENOMIC DNA]</scope>
    <source>
        <strain evidence="2 3">YIM 98757</strain>
    </source>
</reference>
<dbReference type="AlphaFoldDB" id="A0A838AAS5"/>
<dbReference type="SUPFAM" id="SSF82549">
    <property type="entry name" value="DAK1/DegV-like"/>
    <property type="match status" value="1"/>
</dbReference>
<dbReference type="Gene3D" id="3.30.1180.10">
    <property type="match status" value="1"/>
</dbReference>
<comment type="caution">
    <text evidence="2">The sequence shown here is derived from an EMBL/GenBank/DDBJ whole genome shotgun (WGS) entry which is preliminary data.</text>
</comment>
<evidence type="ECO:0000313" key="2">
    <source>
        <dbReference type="EMBL" id="MBA0126333.1"/>
    </source>
</evidence>